<organism evidence="1 2">
    <name type="scientific">Halapricum desulfuricans</name>
    <dbReference type="NCBI Taxonomy" id="2841257"/>
    <lineage>
        <taxon>Archaea</taxon>
        <taxon>Methanobacteriati</taxon>
        <taxon>Methanobacteriota</taxon>
        <taxon>Stenosarchaea group</taxon>
        <taxon>Halobacteria</taxon>
        <taxon>Halobacteriales</taxon>
        <taxon>Haloarculaceae</taxon>
        <taxon>Halapricum</taxon>
    </lineage>
</organism>
<sequence>MILDEVVTADFEAGNPDARRVNRGVEHEIFDVVTIETAVVPAATKQQQ</sequence>
<accession>A0A897N1C6</accession>
<dbReference type="AlphaFoldDB" id="A0A897N1C6"/>
<reference evidence="1" key="1">
    <citation type="submission" date="2020-11" db="EMBL/GenBank/DDBJ databases">
        <title>Carbohydrate-dependent, anaerobic sulfur respiration: A novel catabolism in halophilic archaea.</title>
        <authorList>
            <person name="Sorokin D.Y."/>
            <person name="Messina E."/>
            <person name="Smedile F."/>
            <person name="La Cono V."/>
            <person name="Hallsworth J.E."/>
            <person name="Yakimov M.M."/>
        </authorList>
    </citation>
    <scope>NUCLEOTIDE SEQUENCE</scope>
    <source>
        <strain evidence="1">HSR12-1</strain>
    </source>
</reference>
<protein>
    <submittedName>
        <fullName evidence="1">PIN domain containing protein</fullName>
    </submittedName>
</protein>
<dbReference type="EMBL" id="CP064787">
    <property type="protein sequence ID" value="QSG05113.1"/>
    <property type="molecule type" value="Genomic_DNA"/>
</dbReference>
<name>A0A897N1C6_9EURY</name>
<proteinExistence type="predicted"/>
<evidence type="ECO:0000313" key="2">
    <source>
        <dbReference type="Proteomes" id="UP000663525"/>
    </source>
</evidence>
<dbReference type="Proteomes" id="UP000663525">
    <property type="component" value="Chromosome"/>
</dbReference>
<gene>
    <name evidence="1" type="ORF">HSR121_0759</name>
</gene>
<evidence type="ECO:0000313" key="1">
    <source>
        <dbReference type="EMBL" id="QSG05113.1"/>
    </source>
</evidence>